<evidence type="ECO:0000259" key="6">
    <source>
        <dbReference type="Pfam" id="PF26002"/>
    </source>
</evidence>
<evidence type="ECO:0000256" key="1">
    <source>
        <dbReference type="ARBA" id="ARBA00004167"/>
    </source>
</evidence>
<accession>D5V601</accession>
<evidence type="ECO:0000256" key="2">
    <source>
        <dbReference type="ARBA" id="ARBA00022692"/>
    </source>
</evidence>
<dbReference type="KEGG" id="ant:Arnit_1512"/>
<dbReference type="PRINTS" id="PR01490">
    <property type="entry name" value="RTXTOXIND"/>
</dbReference>
<dbReference type="InterPro" id="IPR050739">
    <property type="entry name" value="MFP"/>
</dbReference>
<gene>
    <name evidence="7" type="ordered locus">Arnit_1512</name>
</gene>
<feature type="domain" description="AprE-like beta-barrel" evidence="6">
    <location>
        <begin position="272"/>
        <end position="365"/>
    </location>
</feature>
<dbReference type="AlphaFoldDB" id="D5V601"/>
<dbReference type="EMBL" id="CP001999">
    <property type="protein sequence ID" value="ADG93168.1"/>
    <property type="molecule type" value="Genomic_DNA"/>
</dbReference>
<dbReference type="HOGENOM" id="CLU_023976_8_0_7"/>
<comment type="subcellular location">
    <subcellularLocation>
        <location evidence="1">Membrane</location>
        <topology evidence="1">Single-pass membrane protein</topology>
    </subcellularLocation>
</comment>
<evidence type="ECO:0000256" key="4">
    <source>
        <dbReference type="ARBA" id="ARBA00023136"/>
    </source>
</evidence>
<dbReference type="GO" id="GO:0016020">
    <property type="term" value="C:membrane"/>
    <property type="evidence" value="ECO:0007669"/>
    <property type="project" value="UniProtKB-SubCell"/>
</dbReference>
<name>D5V601_ARCNC</name>
<sequence precursor="true">MKNTNTKKPIEAPILIIIGSFFLLIIPFLVWASLTSIDQISHARGNVITTAKTQEIQSALDGIVKDIKVREGKEVKENDILIELEDSQYKAAYESSYSKVAALKATLARLKAEVYGQDLVFPEMVKKYPELIQTQKELFRRRQKAQNDEKSALTESLLLSKEELRLIKPLLKTGDVGSSEIIRIKRQIADKEGEIINKQNKYFQDSQAEMTKSEEELYSKEQELEDKKINLERTTIKATMDAIVKNIIITTRGAKVRPGDVILQLVPMQDKLIIETKLEPSEISFVKIGQKAAVKLDAYDYSIYGIFDGVVNYISPDTLVEKTNEGEKYYFRVQIAVDQKELISKHGKKIELTPGMTAQVDIVTGNRKVITYLTKPLIKTISQSFTER</sequence>
<evidence type="ECO:0000256" key="5">
    <source>
        <dbReference type="SAM" id="Phobius"/>
    </source>
</evidence>
<dbReference type="PANTHER" id="PTHR30386">
    <property type="entry name" value="MEMBRANE FUSION SUBUNIT OF EMRAB-TOLC MULTIDRUG EFFLUX PUMP"/>
    <property type="match status" value="1"/>
</dbReference>
<evidence type="ECO:0000256" key="3">
    <source>
        <dbReference type="ARBA" id="ARBA00022989"/>
    </source>
</evidence>
<dbReference type="Gene3D" id="2.40.50.100">
    <property type="match status" value="1"/>
</dbReference>
<dbReference type="RefSeq" id="WP_013135313.1">
    <property type="nucleotide sequence ID" value="NC_014166.1"/>
</dbReference>
<keyword evidence="8" id="KW-1185">Reference proteome</keyword>
<protein>
    <submittedName>
        <fullName evidence="7">Secretion protein HlyD family protein</fullName>
    </submittedName>
</protein>
<dbReference type="Pfam" id="PF26002">
    <property type="entry name" value="Beta-barrel_AprE"/>
    <property type="match status" value="1"/>
</dbReference>
<evidence type="ECO:0000313" key="7">
    <source>
        <dbReference type="EMBL" id="ADG93168.1"/>
    </source>
</evidence>
<dbReference type="Gene3D" id="1.10.287.470">
    <property type="entry name" value="Helix hairpin bin"/>
    <property type="match status" value="1"/>
</dbReference>
<dbReference type="PANTHER" id="PTHR30386:SF26">
    <property type="entry name" value="TRANSPORT PROTEIN COMB"/>
    <property type="match status" value="1"/>
</dbReference>
<dbReference type="SUPFAM" id="SSF111369">
    <property type="entry name" value="HlyD-like secretion proteins"/>
    <property type="match status" value="1"/>
</dbReference>
<keyword evidence="4 5" id="KW-0472">Membrane</keyword>
<feature type="transmembrane region" description="Helical" evidence="5">
    <location>
        <begin position="12"/>
        <end position="34"/>
    </location>
</feature>
<dbReference type="Proteomes" id="UP000000939">
    <property type="component" value="Chromosome"/>
</dbReference>
<dbReference type="OrthoDB" id="9810980at2"/>
<proteinExistence type="predicted"/>
<dbReference type="InterPro" id="IPR058982">
    <property type="entry name" value="Beta-barrel_AprE"/>
</dbReference>
<reference evidence="7 8" key="1">
    <citation type="journal article" date="2010" name="Stand. Genomic Sci.">
        <title>Complete genome sequence of Arcobacter nitrofigilis type strain (CI).</title>
        <authorList>
            <person name="Pati A."/>
            <person name="Gronow S."/>
            <person name="Lapidus A."/>
            <person name="Copeland A."/>
            <person name="Glavina Del Rio T."/>
            <person name="Nolan M."/>
            <person name="Lucas S."/>
            <person name="Tice H."/>
            <person name="Cheng J.F."/>
            <person name="Han C."/>
            <person name="Chertkov O."/>
            <person name="Bruce D."/>
            <person name="Tapia R."/>
            <person name="Goodwin L."/>
            <person name="Pitluck S."/>
            <person name="Liolios K."/>
            <person name="Ivanova N."/>
            <person name="Mavromatis K."/>
            <person name="Chen A."/>
            <person name="Palaniappan K."/>
            <person name="Land M."/>
            <person name="Hauser L."/>
            <person name="Chang Y.J."/>
            <person name="Jeffries C.D."/>
            <person name="Detter J.C."/>
            <person name="Rohde M."/>
            <person name="Goker M."/>
            <person name="Bristow J."/>
            <person name="Eisen J.A."/>
            <person name="Markowitz V."/>
            <person name="Hugenholtz P."/>
            <person name="Klenk H.P."/>
            <person name="Kyrpides N.C."/>
        </authorList>
    </citation>
    <scope>NUCLEOTIDE SEQUENCE [LARGE SCALE GENOMIC DNA]</scope>
    <source>
        <strain evidence="8">ATCC 33309 / DSM 7299 / CCUG 15893 / LMG 7604 / NCTC 12251 / CI</strain>
    </source>
</reference>
<organism evidence="7 8">
    <name type="scientific">Arcobacter nitrofigilis (strain ATCC 33309 / DSM 7299 / CCUG 15893 / LMG 7604 / NCTC 12251 / CI)</name>
    <name type="common">Campylobacter nitrofigilis</name>
    <dbReference type="NCBI Taxonomy" id="572480"/>
    <lineage>
        <taxon>Bacteria</taxon>
        <taxon>Pseudomonadati</taxon>
        <taxon>Campylobacterota</taxon>
        <taxon>Epsilonproteobacteria</taxon>
        <taxon>Campylobacterales</taxon>
        <taxon>Arcobacteraceae</taxon>
        <taxon>Arcobacter</taxon>
    </lineage>
</organism>
<evidence type="ECO:0000313" key="8">
    <source>
        <dbReference type="Proteomes" id="UP000000939"/>
    </source>
</evidence>
<dbReference type="STRING" id="572480.Arnit_1512"/>
<dbReference type="Gene3D" id="2.40.30.170">
    <property type="match status" value="1"/>
</dbReference>
<keyword evidence="2 5" id="KW-0812">Transmembrane</keyword>
<keyword evidence="3 5" id="KW-1133">Transmembrane helix</keyword>
<dbReference type="eggNOG" id="COG0845">
    <property type="taxonomic scope" value="Bacteria"/>
</dbReference>